<feature type="compositionally biased region" description="Gly residues" evidence="11">
    <location>
        <begin position="402"/>
        <end position="413"/>
    </location>
</feature>
<sequence>MAAPREELIQGAVSFLQDPSVASAPYEQKLGFLRSKNLTQDEIDASLARVGQAPSPSSPSSSSYPPPQPQYRPQQQQAYQQYGNPSQYPPPAYWQQHPPPPDLPRRDWRDWFIMATVVSGFGYACYWTAQRYILPLISPPTPPQLEQDKHAVDESFEKAFALLDQLASDTTELKESEKARTERLDAALGEVEAVVGRMREANENREAEGRRLAREVESLRDGIPCAIEKERERDEERLKELVAEVRSLKTLVGNRMGGGGSVGGAAQQQQQHLGFRGNASQTTTPQSQQQPPLTNGSSPAPAEPQQNGTSPAPASTSNGVDTTTPSNPSQPSQTSSSPFPDRAQASSSPFDRNGSGTGVRGGAGGGAGKAAIPSWQLAAKKRSEEQQQQQQQAQKSSSAGENGSGGSGSGGEVSGTTAATAAAAPRVEDVRE</sequence>
<keyword evidence="14" id="KW-1185">Reference proteome</keyword>
<dbReference type="PANTHER" id="PTHR23058:SF0">
    <property type="entry name" value="PEROXISOMAL MEMBRANE PROTEIN PEX14"/>
    <property type="match status" value="1"/>
</dbReference>
<evidence type="ECO:0000256" key="8">
    <source>
        <dbReference type="ARBA" id="ARBA00029691"/>
    </source>
</evidence>
<evidence type="ECO:0000256" key="5">
    <source>
        <dbReference type="ARBA" id="ARBA00023136"/>
    </source>
</evidence>
<dbReference type="GO" id="GO:1990429">
    <property type="term" value="C:peroxisomal importomer complex"/>
    <property type="evidence" value="ECO:0007669"/>
    <property type="project" value="TreeGrafter"/>
</dbReference>
<evidence type="ECO:0000256" key="9">
    <source>
        <dbReference type="ARBA" id="ARBA00046271"/>
    </source>
</evidence>
<evidence type="ECO:0000259" key="12">
    <source>
        <dbReference type="Pfam" id="PF04695"/>
    </source>
</evidence>
<evidence type="ECO:0000256" key="7">
    <source>
        <dbReference type="ARBA" id="ARBA00029502"/>
    </source>
</evidence>
<evidence type="ECO:0000313" key="14">
    <source>
        <dbReference type="Proteomes" id="UP000194280"/>
    </source>
</evidence>
<dbReference type="EMBL" id="MUNK01000013">
    <property type="protein sequence ID" value="OTA38167.1"/>
    <property type="molecule type" value="Genomic_DNA"/>
</dbReference>
<comment type="subcellular location">
    <subcellularLocation>
        <location evidence="9 10">Peroxisome membrane</location>
    </subcellularLocation>
</comment>
<comment type="similarity">
    <text evidence="1 10">Belongs to the peroxin-14 family.</text>
</comment>
<dbReference type="Pfam" id="PF04695">
    <property type="entry name" value="Pex14_N"/>
    <property type="match status" value="1"/>
</dbReference>
<feature type="compositionally biased region" description="Gly residues" evidence="11">
    <location>
        <begin position="355"/>
        <end position="368"/>
    </location>
</feature>
<feature type="compositionally biased region" description="Polar residues" evidence="11">
    <location>
        <begin position="293"/>
        <end position="321"/>
    </location>
</feature>
<reference evidence="13 14" key="1">
    <citation type="submission" date="2017-01" db="EMBL/GenBank/DDBJ databases">
        <title>The recent genome duplication of the halophilic yeast Hortaea werneckii: insights from long-read sequencing.</title>
        <authorList>
            <person name="Sinha S."/>
            <person name="Flibotte S."/>
            <person name="Neira M."/>
            <person name="Lenassi M."/>
            <person name="Gostincar C."/>
            <person name="Stajich J.E."/>
            <person name="Nislow C.E."/>
        </authorList>
    </citation>
    <scope>NUCLEOTIDE SEQUENCE [LARGE SCALE GENOMIC DNA]</scope>
    <source>
        <strain evidence="13 14">EXF-2000</strain>
    </source>
</reference>
<keyword evidence="6 10" id="KW-0576">Peroxisome</keyword>
<gene>
    <name evidence="13" type="ORF">BTJ68_02054</name>
</gene>
<dbReference type="InterPro" id="IPR036388">
    <property type="entry name" value="WH-like_DNA-bd_sf"/>
</dbReference>
<keyword evidence="4" id="KW-0811">Translocation</keyword>
<dbReference type="Proteomes" id="UP000194280">
    <property type="component" value="Unassembled WGS sequence"/>
</dbReference>
<dbReference type="GO" id="GO:0005102">
    <property type="term" value="F:signaling receptor binding"/>
    <property type="evidence" value="ECO:0007669"/>
    <property type="project" value="TreeGrafter"/>
</dbReference>
<dbReference type="STRING" id="1157616.A0A1Z5TQ56"/>
<dbReference type="OrthoDB" id="5549158at2759"/>
<feature type="compositionally biased region" description="Low complexity" evidence="11">
    <location>
        <begin position="386"/>
        <end position="401"/>
    </location>
</feature>
<evidence type="ECO:0000256" key="2">
    <source>
        <dbReference type="ARBA" id="ARBA00022448"/>
    </source>
</evidence>
<feature type="compositionally biased region" description="Low complexity" evidence="11">
    <location>
        <begin position="264"/>
        <end position="292"/>
    </location>
</feature>
<dbReference type="Gene3D" id="1.10.10.10">
    <property type="entry name" value="Winged helix-like DNA-binding domain superfamily/Winged helix DNA-binding domain"/>
    <property type="match status" value="1"/>
</dbReference>
<name>A0A1Z5TQ56_HORWE</name>
<dbReference type="GO" id="GO:0005778">
    <property type="term" value="C:peroxisomal membrane"/>
    <property type="evidence" value="ECO:0007669"/>
    <property type="project" value="UniProtKB-SubCell"/>
</dbReference>
<evidence type="ECO:0000256" key="6">
    <source>
        <dbReference type="ARBA" id="ARBA00023140"/>
    </source>
</evidence>
<accession>A0A1Z5TQ56</accession>
<comment type="function">
    <text evidence="10">Component of the PEX13-PEX14 docking complex, a translocon channel that specifically mediates the import of peroxisomal cargo proteins bound to PEX5 receptor. The PEX13-PEX14 docking complex forms a large import pore which can be opened to a diameter of about 9 nm. Mechanistically, PEX5 receptor along with cargo proteins associates with the PEX14 subunit of the PEX13-PEX14 docking complex in the cytosol, leading to the insertion of the receptor into the organelle membrane with the concomitant translocation of the cargo into the peroxisome matrix.</text>
</comment>
<feature type="region of interest" description="Disordered" evidence="11">
    <location>
        <begin position="43"/>
        <end position="101"/>
    </location>
</feature>
<dbReference type="VEuPathDB" id="FungiDB:BTJ68_02054"/>
<evidence type="ECO:0000256" key="4">
    <source>
        <dbReference type="ARBA" id="ARBA00023010"/>
    </source>
</evidence>
<dbReference type="AlphaFoldDB" id="A0A1Z5TQ56"/>
<feature type="region of interest" description="Disordered" evidence="11">
    <location>
        <begin position="259"/>
        <end position="432"/>
    </location>
</feature>
<feature type="compositionally biased region" description="Low complexity" evidence="11">
    <location>
        <begin position="71"/>
        <end position="86"/>
    </location>
</feature>
<dbReference type="PANTHER" id="PTHR23058">
    <property type="entry name" value="PEROXISOMAL MEMBRANE PROTEIN PEX14"/>
    <property type="match status" value="1"/>
</dbReference>
<organism evidence="13 14">
    <name type="scientific">Hortaea werneckii EXF-2000</name>
    <dbReference type="NCBI Taxonomy" id="1157616"/>
    <lineage>
        <taxon>Eukaryota</taxon>
        <taxon>Fungi</taxon>
        <taxon>Dikarya</taxon>
        <taxon>Ascomycota</taxon>
        <taxon>Pezizomycotina</taxon>
        <taxon>Dothideomycetes</taxon>
        <taxon>Dothideomycetidae</taxon>
        <taxon>Mycosphaerellales</taxon>
        <taxon>Teratosphaeriaceae</taxon>
        <taxon>Hortaea</taxon>
    </lineage>
</organism>
<evidence type="ECO:0000256" key="11">
    <source>
        <dbReference type="SAM" id="MobiDB-lite"/>
    </source>
</evidence>
<protein>
    <recommendedName>
        <fullName evidence="7 10">Peroxisomal membrane protein PEX14</fullName>
    </recommendedName>
    <alternativeName>
        <fullName evidence="8 10">Peroxin-14</fullName>
    </alternativeName>
</protein>
<evidence type="ECO:0000256" key="1">
    <source>
        <dbReference type="ARBA" id="ARBA00005443"/>
    </source>
</evidence>
<keyword evidence="3 10" id="KW-0653">Protein transport</keyword>
<evidence type="ECO:0000256" key="10">
    <source>
        <dbReference type="RuleBase" id="RU367032"/>
    </source>
</evidence>
<feature type="compositionally biased region" description="Pro residues" evidence="11">
    <location>
        <begin position="87"/>
        <end position="101"/>
    </location>
</feature>
<keyword evidence="5 10" id="KW-0472">Membrane</keyword>
<evidence type="ECO:0000256" key="3">
    <source>
        <dbReference type="ARBA" id="ARBA00022927"/>
    </source>
</evidence>
<feature type="compositionally biased region" description="Low complexity" evidence="11">
    <location>
        <begin position="414"/>
        <end position="424"/>
    </location>
</feature>
<dbReference type="InterPro" id="IPR006785">
    <property type="entry name" value="Pex14_N"/>
</dbReference>
<feature type="compositionally biased region" description="Low complexity" evidence="11">
    <location>
        <begin position="322"/>
        <end position="338"/>
    </location>
</feature>
<dbReference type="InterPro" id="IPR025655">
    <property type="entry name" value="PEX14"/>
</dbReference>
<evidence type="ECO:0000313" key="13">
    <source>
        <dbReference type="EMBL" id="OTA38167.1"/>
    </source>
</evidence>
<comment type="caution">
    <text evidence="13">The sequence shown here is derived from an EMBL/GenBank/DDBJ whole genome shotgun (WGS) entry which is preliminary data.</text>
</comment>
<dbReference type="GO" id="GO:0016560">
    <property type="term" value="P:protein import into peroxisome matrix, docking"/>
    <property type="evidence" value="ECO:0007669"/>
    <property type="project" value="UniProtKB-UniRule"/>
</dbReference>
<keyword evidence="2 10" id="KW-0813">Transport</keyword>
<dbReference type="FunCoup" id="A0A1Z5TQ56">
    <property type="interactions" value="107"/>
</dbReference>
<dbReference type="InParanoid" id="A0A1Z5TQ56"/>
<feature type="compositionally biased region" description="Low complexity" evidence="11">
    <location>
        <begin position="54"/>
        <end position="63"/>
    </location>
</feature>
<feature type="domain" description="Peroxisome membrane anchor protein Pex14p N-terminal" evidence="12">
    <location>
        <begin position="5"/>
        <end position="49"/>
    </location>
</feature>
<proteinExistence type="inferred from homology"/>